<dbReference type="SUPFAM" id="SSF55785">
    <property type="entry name" value="PYP-like sensor domain (PAS domain)"/>
    <property type="match status" value="4"/>
</dbReference>
<evidence type="ECO:0000256" key="12">
    <source>
        <dbReference type="ARBA" id="ARBA00022840"/>
    </source>
</evidence>
<dbReference type="SMART" id="SM00911">
    <property type="entry name" value="HWE_HK"/>
    <property type="match status" value="1"/>
</dbReference>
<keyword evidence="12" id="KW-0067">ATP-binding</keyword>
<dbReference type="EMBL" id="CADCWA010000186">
    <property type="protein sequence ID" value="CAA9531571.1"/>
    <property type="molecule type" value="Genomic_DNA"/>
</dbReference>
<keyword evidence="19" id="KW-0489">Methyltransferase</keyword>
<evidence type="ECO:0000256" key="7">
    <source>
        <dbReference type="ARBA" id="ARBA00022643"/>
    </source>
</evidence>
<evidence type="ECO:0000256" key="5">
    <source>
        <dbReference type="ARBA" id="ARBA00022606"/>
    </source>
</evidence>
<keyword evidence="13" id="KW-0157">Chromophore</keyword>
<dbReference type="CDD" id="cd00130">
    <property type="entry name" value="PAS"/>
    <property type="match status" value="2"/>
</dbReference>
<evidence type="ECO:0000256" key="13">
    <source>
        <dbReference type="ARBA" id="ARBA00022991"/>
    </source>
</evidence>
<dbReference type="GO" id="GO:0009881">
    <property type="term" value="F:photoreceptor activity"/>
    <property type="evidence" value="ECO:0007669"/>
    <property type="project" value="UniProtKB-KW"/>
</dbReference>
<evidence type="ECO:0000256" key="10">
    <source>
        <dbReference type="ARBA" id="ARBA00022741"/>
    </source>
</evidence>
<dbReference type="InterPro" id="IPR013656">
    <property type="entry name" value="PAS_4"/>
</dbReference>
<evidence type="ECO:0000256" key="9">
    <source>
        <dbReference type="ARBA" id="ARBA00022737"/>
    </source>
</evidence>
<keyword evidence="6" id="KW-0285">Flavoprotein</keyword>
<dbReference type="InterPro" id="IPR000700">
    <property type="entry name" value="PAS-assoc_C"/>
</dbReference>
<keyword evidence="7" id="KW-0288">FMN</keyword>
<organism evidence="19">
    <name type="scientific">uncultured Sphingomonas sp</name>
    <dbReference type="NCBI Taxonomy" id="158754"/>
    <lineage>
        <taxon>Bacteria</taxon>
        <taxon>Pseudomonadati</taxon>
        <taxon>Pseudomonadota</taxon>
        <taxon>Alphaproteobacteria</taxon>
        <taxon>Sphingomonadales</taxon>
        <taxon>Sphingomonadaceae</taxon>
        <taxon>Sphingomonas</taxon>
        <taxon>environmental samples</taxon>
    </lineage>
</organism>
<dbReference type="GO" id="GO:0032259">
    <property type="term" value="P:methylation"/>
    <property type="evidence" value="ECO:0007669"/>
    <property type="project" value="UniProtKB-KW"/>
</dbReference>
<feature type="region of interest" description="Disordered" evidence="16">
    <location>
        <begin position="387"/>
        <end position="409"/>
    </location>
</feature>
<evidence type="ECO:0000256" key="15">
    <source>
        <dbReference type="ARBA" id="ARBA00023170"/>
    </source>
</evidence>
<reference evidence="19" key="1">
    <citation type="submission" date="2020-02" db="EMBL/GenBank/DDBJ databases">
        <authorList>
            <person name="Meier V. D."/>
        </authorList>
    </citation>
    <scope>NUCLEOTIDE SEQUENCE</scope>
    <source>
        <strain evidence="19">AVDCRST_MAG31</strain>
    </source>
</reference>
<proteinExistence type="predicted"/>
<keyword evidence="10" id="KW-0547">Nucleotide-binding</keyword>
<dbReference type="SMART" id="SM00065">
    <property type="entry name" value="GAF"/>
    <property type="match status" value="1"/>
</dbReference>
<dbReference type="EC" id="2.7.13.3" evidence="2"/>
<dbReference type="SUPFAM" id="SSF55874">
    <property type="entry name" value="ATPase domain of HSP90 chaperone/DNA topoisomerase II/histidine kinase"/>
    <property type="match status" value="1"/>
</dbReference>
<dbReference type="InterPro" id="IPR001610">
    <property type="entry name" value="PAC"/>
</dbReference>
<keyword evidence="14" id="KW-0843">Virulence</keyword>
<dbReference type="Pfam" id="PF13185">
    <property type="entry name" value="GAF_2"/>
    <property type="match status" value="1"/>
</dbReference>
<keyword evidence="5" id="KW-0716">Sensory transduction</keyword>
<feature type="domain" description="PAS" evidence="17">
    <location>
        <begin position="468"/>
        <end position="540"/>
    </location>
</feature>
<keyword evidence="4" id="KW-0597">Phosphoprotein</keyword>
<evidence type="ECO:0000256" key="11">
    <source>
        <dbReference type="ARBA" id="ARBA00022777"/>
    </source>
</evidence>
<dbReference type="GO" id="GO:0008168">
    <property type="term" value="F:methyltransferase activity"/>
    <property type="evidence" value="ECO:0007669"/>
    <property type="project" value="UniProtKB-KW"/>
</dbReference>
<evidence type="ECO:0000256" key="2">
    <source>
        <dbReference type="ARBA" id="ARBA00012438"/>
    </source>
</evidence>
<keyword evidence="9" id="KW-0677">Repeat</keyword>
<dbReference type="InterPro" id="IPR035965">
    <property type="entry name" value="PAS-like_dom_sf"/>
</dbReference>
<protein>
    <recommendedName>
        <fullName evidence="2">histidine kinase</fullName>
        <ecNumber evidence="2">2.7.13.3</ecNumber>
    </recommendedName>
</protein>
<evidence type="ECO:0000256" key="16">
    <source>
        <dbReference type="SAM" id="MobiDB-lite"/>
    </source>
</evidence>
<dbReference type="InterPro" id="IPR011102">
    <property type="entry name" value="Sig_transdc_His_kinase_HWE"/>
</dbReference>
<dbReference type="NCBIfam" id="TIGR00229">
    <property type="entry name" value="sensory_box"/>
    <property type="match status" value="3"/>
</dbReference>
<gene>
    <name evidence="19" type="ORF">AVDCRST_MAG31-2441</name>
</gene>
<name>A0A6J4TUQ6_9SPHN</name>
<dbReference type="Pfam" id="PF08448">
    <property type="entry name" value="PAS_4"/>
    <property type="match status" value="1"/>
</dbReference>
<feature type="domain" description="PAC" evidence="18">
    <location>
        <begin position="544"/>
        <end position="596"/>
    </location>
</feature>
<evidence type="ECO:0000256" key="4">
    <source>
        <dbReference type="ARBA" id="ARBA00022553"/>
    </source>
</evidence>
<sequence length="916" mass="100589">MLIQRSSPDIGFLQGDGECAELILAKDWSDTLGPIAAWPITLKVATGLLLRSPVPMVMLWGEDGIMIYNDAYSVFAGGKHPEQLGMKVREAWPEVADFNDNVMKVGLAGGTLSYKDQELTLHRHGQPEQVWMNLDYSPVLDESGRPGGVLAVVVETTQAVLAERARSDSAERLRFFDRLSTATSVLSNPTEVMTATARLLGEQLGTSVIAYADVHEDEDQFTIRGNWAAPGAQSIVGTYSLAAFGRTANEALHGGRPFITRDTLAELGAEEGAALLGLGLGATVCMPLVKEGRLTALMAAHEKEPRDWTDAELSLIAETTERSWAHVERVRSEAVLRESEERLRIVVDSASDYAIVTIDPERRITGWSQGAANIFGLSRQEAIGRSSDELFTPEDRAAGQPEKEVDTARREGCAPDERWHQRLDGPRVFLSGSAHPLPRDELGRERGFIKVARDETERRRTEAALHETAERYRLVAKATNDAIWDWDLASDQIVWNEAVRTLFGHEDAVGGTAGDWWIEHIHPDDRDRVEQQIFSVIDGTETSWTDEYRFLCADGSAAHVLDRGTVSRDETGKAVRMIGAMLDLSERYEAEAAVAQSEATLRSVLEQMPIGVAIAEVPSGRLVHFNQACARILGQDVRPGPVKDYGIFNAVKEDGTAYAIHEYPLSRAVLSGETTIDQEIGYRRGDGEIITLEVSAAPIETAQGRSLAVTTFTDISARKRAERHQQLLIDELSHRAKNLLAIIQSVAQQSFKGDRPRKEMVRAFEGRLGALAAAHGILTRQKWESAPVRQIICDTITAVKPDDHRLKLDGPELTVSPKTGVSLAMAVHELATNAVKYGCFSNESGTVDVRWSTHDGRLHLRWTERGGPRVEPPSRRGFGSRMIERGLAAELGGTVHIDFQPEGIVCTVDAPLPEAG</sequence>
<dbReference type="Gene3D" id="3.30.450.20">
    <property type="entry name" value="PAS domain"/>
    <property type="match status" value="4"/>
</dbReference>
<dbReference type="Pfam" id="PF13426">
    <property type="entry name" value="PAS_9"/>
    <property type="match status" value="2"/>
</dbReference>
<dbReference type="InterPro" id="IPR013655">
    <property type="entry name" value="PAS_fold_3"/>
</dbReference>
<evidence type="ECO:0000256" key="3">
    <source>
        <dbReference type="ARBA" id="ARBA00022543"/>
    </source>
</evidence>
<feature type="domain" description="PAC" evidence="18">
    <location>
        <begin position="115"/>
        <end position="168"/>
    </location>
</feature>
<dbReference type="InterPro" id="IPR003018">
    <property type="entry name" value="GAF"/>
</dbReference>
<evidence type="ECO:0000256" key="1">
    <source>
        <dbReference type="ARBA" id="ARBA00000085"/>
    </source>
</evidence>
<dbReference type="InterPro" id="IPR036890">
    <property type="entry name" value="HATPase_C_sf"/>
</dbReference>
<evidence type="ECO:0000256" key="8">
    <source>
        <dbReference type="ARBA" id="ARBA00022679"/>
    </source>
</evidence>
<feature type="domain" description="PAC" evidence="18">
    <location>
        <begin position="676"/>
        <end position="727"/>
    </location>
</feature>
<dbReference type="PANTHER" id="PTHR41523">
    <property type="entry name" value="TWO-COMPONENT SYSTEM SENSOR PROTEIN"/>
    <property type="match status" value="1"/>
</dbReference>
<dbReference type="InterPro" id="IPR029016">
    <property type="entry name" value="GAF-like_dom_sf"/>
</dbReference>
<dbReference type="PANTHER" id="PTHR41523:SF7">
    <property type="entry name" value="HISTIDINE KINASE"/>
    <property type="match status" value="1"/>
</dbReference>
<dbReference type="PROSITE" id="PS50112">
    <property type="entry name" value="PAS"/>
    <property type="match status" value="2"/>
</dbReference>
<keyword evidence="11" id="KW-0418">Kinase</keyword>
<dbReference type="GO" id="GO:0004673">
    <property type="term" value="F:protein histidine kinase activity"/>
    <property type="evidence" value="ECO:0007669"/>
    <property type="project" value="UniProtKB-EC"/>
</dbReference>
<evidence type="ECO:0000256" key="14">
    <source>
        <dbReference type="ARBA" id="ARBA00023026"/>
    </source>
</evidence>
<dbReference type="InterPro" id="IPR000014">
    <property type="entry name" value="PAS"/>
</dbReference>
<evidence type="ECO:0000313" key="19">
    <source>
        <dbReference type="EMBL" id="CAA9531571.1"/>
    </source>
</evidence>
<dbReference type="SMART" id="SM00091">
    <property type="entry name" value="PAS"/>
    <property type="match status" value="3"/>
</dbReference>
<evidence type="ECO:0000259" key="18">
    <source>
        <dbReference type="PROSITE" id="PS50113"/>
    </source>
</evidence>
<evidence type="ECO:0000256" key="6">
    <source>
        <dbReference type="ARBA" id="ARBA00022630"/>
    </source>
</evidence>
<dbReference type="GO" id="GO:0005524">
    <property type="term" value="F:ATP binding"/>
    <property type="evidence" value="ECO:0007669"/>
    <property type="project" value="UniProtKB-KW"/>
</dbReference>
<dbReference type="Gene3D" id="3.30.450.40">
    <property type="match status" value="1"/>
</dbReference>
<evidence type="ECO:0000259" key="17">
    <source>
        <dbReference type="PROSITE" id="PS50112"/>
    </source>
</evidence>
<dbReference type="SUPFAM" id="SSF55781">
    <property type="entry name" value="GAF domain-like"/>
    <property type="match status" value="1"/>
</dbReference>
<dbReference type="Pfam" id="PF07536">
    <property type="entry name" value="HWE_HK"/>
    <property type="match status" value="1"/>
</dbReference>
<comment type="catalytic activity">
    <reaction evidence="1">
        <text>ATP + protein L-histidine = ADP + protein N-phospho-L-histidine.</text>
        <dbReference type="EC" id="2.7.13.3"/>
    </reaction>
</comment>
<feature type="compositionally biased region" description="Basic and acidic residues" evidence="16">
    <location>
        <begin position="393"/>
        <end position="409"/>
    </location>
</feature>
<accession>A0A6J4TUQ6</accession>
<dbReference type="Pfam" id="PF08447">
    <property type="entry name" value="PAS_3"/>
    <property type="match status" value="1"/>
</dbReference>
<keyword evidence="8 19" id="KW-0808">Transferase</keyword>
<dbReference type="RefSeq" id="WP_294170979.1">
    <property type="nucleotide sequence ID" value="NZ_CADCWA010000186.1"/>
</dbReference>
<feature type="domain" description="PAS" evidence="17">
    <location>
        <begin position="339"/>
        <end position="396"/>
    </location>
</feature>
<dbReference type="Gene3D" id="3.30.565.10">
    <property type="entry name" value="Histidine kinase-like ATPase, C-terminal domain"/>
    <property type="match status" value="1"/>
</dbReference>
<dbReference type="PROSITE" id="PS50113">
    <property type="entry name" value="PAC"/>
    <property type="match status" value="3"/>
</dbReference>
<keyword evidence="3" id="KW-0600">Photoreceptor protein</keyword>
<keyword evidence="15" id="KW-0675">Receptor</keyword>
<dbReference type="SMART" id="SM00086">
    <property type="entry name" value="PAC"/>
    <property type="match status" value="3"/>
</dbReference>
<dbReference type="AlphaFoldDB" id="A0A6J4TUQ6"/>